<dbReference type="Gene3D" id="1.10.287.370">
    <property type="match status" value="1"/>
</dbReference>
<protein>
    <submittedName>
        <fullName evidence="2">Uncharacterized protein</fullName>
    </submittedName>
</protein>
<dbReference type="PANTHER" id="PTHR13345:SF9">
    <property type="entry name" value="PROTEIN UXT"/>
    <property type="match status" value="1"/>
</dbReference>
<evidence type="ECO:0000313" key="3">
    <source>
        <dbReference type="Proteomes" id="UP000015103"/>
    </source>
</evidence>
<dbReference type="HOGENOM" id="CLU_121199_1_0_1"/>
<dbReference type="AlphaFoldDB" id="T1H9Y4"/>
<dbReference type="RefSeq" id="XP_073969687.1">
    <property type="nucleotide sequence ID" value="XM_074113586.1"/>
</dbReference>
<dbReference type="EMBL" id="ACPB03022067">
    <property type="status" value="NOT_ANNOTATED_CDS"/>
    <property type="molecule type" value="Genomic_DNA"/>
</dbReference>
<dbReference type="CDD" id="cd23158">
    <property type="entry name" value="Prefoldin_UXT"/>
    <property type="match status" value="1"/>
</dbReference>
<dbReference type="EnsemblMetazoa" id="RPRC000838-RA">
    <property type="protein sequence ID" value="RPRC000838-PA"/>
    <property type="gene ID" value="RPRC000838"/>
</dbReference>
<dbReference type="PANTHER" id="PTHR13345">
    <property type="entry name" value="MEDIATOR OF RNA POLYMERASE II TRANSCRIPTION SUBUNIT 10"/>
    <property type="match status" value="1"/>
</dbReference>
<organism evidence="2 3">
    <name type="scientific">Rhodnius prolixus</name>
    <name type="common">Triatomid bug</name>
    <dbReference type="NCBI Taxonomy" id="13249"/>
    <lineage>
        <taxon>Eukaryota</taxon>
        <taxon>Metazoa</taxon>
        <taxon>Ecdysozoa</taxon>
        <taxon>Arthropoda</taxon>
        <taxon>Hexapoda</taxon>
        <taxon>Insecta</taxon>
        <taxon>Pterygota</taxon>
        <taxon>Neoptera</taxon>
        <taxon>Paraneoptera</taxon>
        <taxon>Hemiptera</taxon>
        <taxon>Heteroptera</taxon>
        <taxon>Panheteroptera</taxon>
        <taxon>Cimicomorpha</taxon>
        <taxon>Reduviidae</taxon>
        <taxon>Triatominae</taxon>
        <taxon>Rhodnius</taxon>
    </lineage>
</organism>
<dbReference type="GO" id="GO:0003714">
    <property type="term" value="F:transcription corepressor activity"/>
    <property type="evidence" value="ECO:0007669"/>
    <property type="project" value="InterPro"/>
</dbReference>
<proteinExistence type="inferred from homology"/>
<dbReference type="InterPro" id="IPR004127">
    <property type="entry name" value="Prefoldin_subunit_alpha"/>
</dbReference>
<dbReference type="InterPro" id="IPR009053">
    <property type="entry name" value="Prefoldin"/>
</dbReference>
<dbReference type="Pfam" id="PF02996">
    <property type="entry name" value="Prefoldin"/>
    <property type="match status" value="1"/>
</dbReference>
<reference evidence="2" key="1">
    <citation type="submission" date="2015-05" db="UniProtKB">
        <authorList>
            <consortium name="EnsemblMetazoa"/>
        </authorList>
    </citation>
    <scope>IDENTIFICATION</scope>
</reference>
<dbReference type="PRINTS" id="PR01502">
    <property type="entry name" value="UXTPROTEIN"/>
</dbReference>
<dbReference type="SUPFAM" id="SSF46579">
    <property type="entry name" value="Prefoldin"/>
    <property type="match status" value="1"/>
</dbReference>
<evidence type="ECO:0000256" key="1">
    <source>
        <dbReference type="ARBA" id="ARBA00007666"/>
    </source>
</evidence>
<dbReference type="eggNOG" id="KOG3047">
    <property type="taxonomic scope" value="Eukaryota"/>
</dbReference>
<dbReference type="STRING" id="13249.T1H9Y4"/>
<dbReference type="InterPro" id="IPR003994">
    <property type="entry name" value="UXT"/>
</dbReference>
<dbReference type="OMA" id="CNFFMEA"/>
<comment type="similarity">
    <text evidence="1">Belongs to the UXT family.</text>
</comment>
<evidence type="ECO:0000313" key="2">
    <source>
        <dbReference type="EnsemblMetazoa" id="RPRC000838-PA"/>
    </source>
</evidence>
<dbReference type="GO" id="GO:0000122">
    <property type="term" value="P:negative regulation of transcription by RNA polymerase II"/>
    <property type="evidence" value="ECO:0007669"/>
    <property type="project" value="InterPro"/>
</dbReference>
<dbReference type="VEuPathDB" id="VectorBase:RPRC000838"/>
<dbReference type="GO" id="GO:0016592">
    <property type="term" value="C:mediator complex"/>
    <property type="evidence" value="ECO:0007669"/>
    <property type="project" value="TreeGrafter"/>
</dbReference>
<dbReference type="GeneID" id="141446794"/>
<keyword evidence="3" id="KW-1185">Reference proteome</keyword>
<sequence length="145" mass="16557">MSKANINIPDKIYKYETFLNDVLKEELKKIQIKLDSLFTDIAELLQLKQTIEVLQSSIEDEASLKSTIDIGCGFLMKAKINSTKTIYINVGCGYFVEYSLSEALRVIKKRSEHLEKQINIYKQQSASTKAHIKIVLLGLMELQKV</sequence>
<dbReference type="FunCoup" id="T1H9Y4">
    <property type="interactions" value="328"/>
</dbReference>
<accession>T1H9Y4</accession>
<dbReference type="GO" id="GO:0045944">
    <property type="term" value="P:positive regulation of transcription by RNA polymerase II"/>
    <property type="evidence" value="ECO:0007669"/>
    <property type="project" value="TreeGrafter"/>
</dbReference>
<dbReference type="InParanoid" id="T1H9Y4"/>
<dbReference type="Proteomes" id="UP000015103">
    <property type="component" value="Unassembled WGS sequence"/>
</dbReference>
<name>T1H9Y4_RHOPR</name>